<evidence type="ECO:0000256" key="3">
    <source>
        <dbReference type="ARBA" id="ARBA00022692"/>
    </source>
</evidence>
<name>A0A2K4ZL54_9FIRM</name>
<dbReference type="PANTHER" id="PTHR46795">
    <property type="entry name" value="ABC TRANSPORTER PERMEASE-RELATED-RELATED"/>
    <property type="match status" value="1"/>
</dbReference>
<dbReference type="AlphaFoldDB" id="A0A2K4ZL54"/>
<feature type="transmembrane region" description="Helical" evidence="6">
    <location>
        <begin position="52"/>
        <end position="76"/>
    </location>
</feature>
<organism evidence="8 9">
    <name type="scientific">Acetatifactor muris</name>
    <dbReference type="NCBI Taxonomy" id="879566"/>
    <lineage>
        <taxon>Bacteria</taxon>
        <taxon>Bacillati</taxon>
        <taxon>Bacillota</taxon>
        <taxon>Clostridia</taxon>
        <taxon>Lachnospirales</taxon>
        <taxon>Lachnospiraceae</taxon>
        <taxon>Acetatifactor</taxon>
    </lineage>
</organism>
<feature type="transmembrane region" description="Helical" evidence="6">
    <location>
        <begin position="195"/>
        <end position="218"/>
    </location>
</feature>
<evidence type="ECO:0000256" key="6">
    <source>
        <dbReference type="PIRNR" id="PIRNR018968"/>
    </source>
</evidence>
<sequence>MRNFYIRLALSNVKKNKPVYYPFFLTNILSVMIFFCMASIQNQTIIATLPGSYIFVQFLKVGVVMTGIFAGVFLLYTNGLLIRQRKKELGLYTIFGLEKKHIAKVLILESMLLTTAGLVAGIVLGIVLGKLFFLVLLKLLHLDSGLTFQFLTEALVQTGICFIVIGVFILFYNLFSVMKAKPVELLYAAHKGDNYHPFVGLKAFLGILCIGGAYALILTTPSPIDIIGRVFPIALLILVGTLFFFSSCSVVLLQALKKNDSYYYKPENFISVSGLIYRLKQNAKGLSNICILSTVVMVIATTTLALYVGQKEMISFRFPMETKISVSDIADGQPALPQFVHKTAEQYDMEISREADYNVTYISGVYKDNTISVYQPDIYPPDMTCGIYLITWEDYSRMEEGAEPLEADEVFVFSSSKDLGVSEISFDSLKYRVKAELSELAIQSKSVLSSETHYYIICPMQKDIGNILAELSPAENKFSQTYNMMFDAEGGQETDFNAALQNQLGSSYAGAKYENAETKRQSDNFTYGGFLFIGLLLSLLFMIFLALVIYYKQITEGYSDRYNFEVMQKVGLDRNEVSAIVHKEIRTMFFLPLLIAVIHLAVSLYAVAMLIAVFGLTNVLVLLLCAGTISLLFAFIYMVMYFSTAKTYCKIVMR</sequence>
<keyword evidence="2 6" id="KW-1003">Cell membrane</keyword>
<feature type="transmembrane region" description="Helical" evidence="6">
    <location>
        <begin position="106"/>
        <end position="134"/>
    </location>
</feature>
<evidence type="ECO:0000259" key="7">
    <source>
        <dbReference type="Pfam" id="PF02687"/>
    </source>
</evidence>
<dbReference type="PIRSF" id="PIRSF018968">
    <property type="entry name" value="ABC_permease_BceB"/>
    <property type="match status" value="1"/>
</dbReference>
<keyword evidence="4 6" id="KW-1133">Transmembrane helix</keyword>
<keyword evidence="6" id="KW-0813">Transport</keyword>
<dbReference type="InterPro" id="IPR052536">
    <property type="entry name" value="ABC-4_Integral_Memb_Prot"/>
</dbReference>
<dbReference type="InterPro" id="IPR003838">
    <property type="entry name" value="ABC3_permease_C"/>
</dbReference>
<feature type="transmembrane region" description="Helical" evidence="6">
    <location>
        <begin position="286"/>
        <end position="308"/>
    </location>
</feature>
<gene>
    <name evidence="8" type="primary">yxdM_2</name>
    <name evidence="8" type="ORF">AMURIS_03953</name>
</gene>
<feature type="transmembrane region" description="Helical" evidence="6">
    <location>
        <begin position="589"/>
        <end position="614"/>
    </location>
</feature>
<accession>A0A2K4ZL54</accession>
<dbReference type="Pfam" id="PF02687">
    <property type="entry name" value="FtsX"/>
    <property type="match status" value="1"/>
</dbReference>
<comment type="similarity">
    <text evidence="6">Belongs to the ABC-4 integral membrane protein family.</text>
</comment>
<dbReference type="GO" id="GO:0005886">
    <property type="term" value="C:plasma membrane"/>
    <property type="evidence" value="ECO:0007669"/>
    <property type="project" value="UniProtKB-SubCell"/>
</dbReference>
<dbReference type="Proteomes" id="UP000236311">
    <property type="component" value="Unassembled WGS sequence"/>
</dbReference>
<feature type="transmembrane region" description="Helical" evidence="6">
    <location>
        <begin position="20"/>
        <end position="40"/>
    </location>
</feature>
<protein>
    <submittedName>
        <fullName evidence="8">ABC transporter permease protein YxdM</fullName>
    </submittedName>
</protein>
<evidence type="ECO:0000313" key="9">
    <source>
        <dbReference type="Proteomes" id="UP000236311"/>
    </source>
</evidence>
<dbReference type="EMBL" id="OFSM01000023">
    <property type="protein sequence ID" value="SOY31217.1"/>
    <property type="molecule type" value="Genomic_DNA"/>
</dbReference>
<evidence type="ECO:0000256" key="2">
    <source>
        <dbReference type="ARBA" id="ARBA00022475"/>
    </source>
</evidence>
<evidence type="ECO:0000256" key="1">
    <source>
        <dbReference type="ARBA" id="ARBA00004651"/>
    </source>
</evidence>
<reference evidence="8 9" key="1">
    <citation type="submission" date="2018-01" db="EMBL/GenBank/DDBJ databases">
        <authorList>
            <person name="Gaut B.S."/>
            <person name="Morton B.R."/>
            <person name="Clegg M.T."/>
            <person name="Duvall M.R."/>
        </authorList>
    </citation>
    <scope>NUCLEOTIDE SEQUENCE [LARGE SCALE GENOMIC DNA]</scope>
    <source>
        <strain evidence="8">GP69</strain>
    </source>
</reference>
<feature type="transmembrane region" description="Helical" evidence="6">
    <location>
        <begin position="527"/>
        <end position="551"/>
    </location>
</feature>
<evidence type="ECO:0000256" key="5">
    <source>
        <dbReference type="ARBA" id="ARBA00023136"/>
    </source>
</evidence>
<comment type="subcellular location">
    <subcellularLocation>
        <location evidence="1 6">Cell membrane</location>
        <topology evidence="1 6">Multi-pass membrane protein</topology>
    </subcellularLocation>
</comment>
<dbReference type="PANTHER" id="PTHR46795:SF3">
    <property type="entry name" value="ABC TRANSPORTER PERMEASE"/>
    <property type="match status" value="1"/>
</dbReference>
<keyword evidence="3 6" id="KW-0812">Transmembrane</keyword>
<evidence type="ECO:0000313" key="8">
    <source>
        <dbReference type="EMBL" id="SOY31217.1"/>
    </source>
</evidence>
<feature type="transmembrane region" description="Helical" evidence="6">
    <location>
        <begin position="154"/>
        <end position="175"/>
    </location>
</feature>
<dbReference type="GO" id="GO:0055085">
    <property type="term" value="P:transmembrane transport"/>
    <property type="evidence" value="ECO:0007669"/>
    <property type="project" value="UniProtKB-UniRule"/>
</dbReference>
<evidence type="ECO:0000256" key="4">
    <source>
        <dbReference type="ARBA" id="ARBA00022989"/>
    </source>
</evidence>
<dbReference type="InterPro" id="IPR027022">
    <property type="entry name" value="ABC_permease_BceB-typ"/>
</dbReference>
<keyword evidence="5 6" id="KW-0472">Membrane</keyword>
<proteinExistence type="inferred from homology"/>
<feature type="transmembrane region" description="Helical" evidence="6">
    <location>
        <begin position="230"/>
        <end position="256"/>
    </location>
</feature>
<feature type="transmembrane region" description="Helical" evidence="6">
    <location>
        <begin position="620"/>
        <end position="644"/>
    </location>
</feature>
<dbReference type="OrthoDB" id="9781780at2"/>
<keyword evidence="9" id="KW-1185">Reference proteome</keyword>
<feature type="domain" description="ABC3 transporter permease C-terminal" evidence="7">
    <location>
        <begin position="63"/>
        <end position="180"/>
    </location>
</feature>